<accession>A0A060N8Q0</accession>
<dbReference type="Pfam" id="PF15891">
    <property type="entry name" value="Nuc_deoxyri_tr2"/>
    <property type="match status" value="1"/>
</dbReference>
<evidence type="ECO:0000313" key="1">
    <source>
        <dbReference type="EMBL" id="BAO04843.1"/>
    </source>
</evidence>
<sequence length="153" mass="18182">MIKRYFIVKKNKLIKEREKYMKKVFLGGTCANSKWRNKIIPLLKIDYFNPVVKSWNDEARKREIFEREHCNYVLYTLTRVYSTYSIAEVIDDSNKRPEKTICCIINEKDSKGNYILSKQDLKHLVQVGKMVERNGGKYFETLEEVADCLNKNK</sequence>
<name>A0A060N8Q0_CLOBO</name>
<proteinExistence type="predicted"/>
<dbReference type="EMBL" id="BA000058">
    <property type="protein sequence ID" value="BAO04843.1"/>
    <property type="molecule type" value="Genomic_DNA"/>
</dbReference>
<dbReference type="Proteomes" id="UP000054164">
    <property type="component" value="Unassembled WGS sequence"/>
</dbReference>
<reference evidence="1" key="1">
    <citation type="submission" date="2013-10" db="EMBL/GenBank/DDBJ databases">
        <title>Draft genome sequence of Clostridium botulinum type B strain Osaka05.</title>
        <authorList>
            <person name="Sakaguchi Y."/>
            <person name="Hosomi K."/>
            <person name="Uchiyama J."/>
            <person name="Ogura Y."/>
            <person name="Sakaguchi M."/>
            <person name="Kohda T."/>
            <person name="Mukamoto M."/>
            <person name="Misawa N."/>
            <person name="Matsuzaki S."/>
            <person name="Hayashi T."/>
            <person name="Kozaki S."/>
        </authorList>
    </citation>
    <scope>NUCLEOTIDE SEQUENCE</scope>
    <source>
        <strain evidence="1">Osaka05</strain>
    </source>
</reference>
<dbReference type="InterPro" id="IPR039470">
    <property type="entry name" value="Nuc_deoxyri_tr2"/>
</dbReference>
<organism evidence="1">
    <name type="scientific">Clostridium botulinum B str. Osaka05</name>
    <dbReference type="NCBI Taxonomy" id="1407017"/>
    <lineage>
        <taxon>Bacteria</taxon>
        <taxon>Bacillati</taxon>
        <taxon>Bacillota</taxon>
        <taxon>Clostridia</taxon>
        <taxon>Eubacteriales</taxon>
        <taxon>Clostridiaceae</taxon>
        <taxon>Clostridium</taxon>
    </lineage>
</organism>
<dbReference type="AlphaFoldDB" id="A0A060N8Q0"/>
<gene>
    <name evidence="1" type="ORF">CBO05P1_124</name>
</gene>
<protein>
    <submittedName>
        <fullName evidence="1">Uncharacterized protein</fullName>
    </submittedName>
</protein>
<dbReference type="Gene3D" id="3.40.50.450">
    <property type="match status" value="1"/>
</dbReference>
<dbReference type="HOGENOM" id="CLU_1956763_0_0_9"/>